<evidence type="ECO:0000256" key="1">
    <source>
        <dbReference type="SAM" id="MobiDB-lite"/>
    </source>
</evidence>
<evidence type="ECO:0000259" key="4">
    <source>
        <dbReference type="Pfam" id="PF11887"/>
    </source>
</evidence>
<feature type="domain" description="Mammalian cell entry C-terminal" evidence="4">
    <location>
        <begin position="111"/>
        <end position="281"/>
    </location>
</feature>
<evidence type="ECO:0000256" key="2">
    <source>
        <dbReference type="SAM" id="SignalP"/>
    </source>
</evidence>
<feature type="domain" description="Mce/MlaD" evidence="3">
    <location>
        <begin position="31"/>
        <end position="103"/>
    </location>
</feature>
<dbReference type="NCBIfam" id="TIGR00996">
    <property type="entry name" value="Mtu_fam_mce"/>
    <property type="match status" value="1"/>
</dbReference>
<dbReference type="InterPro" id="IPR003399">
    <property type="entry name" value="Mce/MlaD"/>
</dbReference>
<protein>
    <submittedName>
        <fullName evidence="5">MCE family protein</fullName>
    </submittedName>
</protein>
<dbReference type="EMBL" id="RSAA01000020">
    <property type="protein sequence ID" value="RRO14172.1"/>
    <property type="molecule type" value="Genomic_DNA"/>
</dbReference>
<gene>
    <name evidence="5" type="ORF">EIL87_20700</name>
</gene>
<evidence type="ECO:0000259" key="3">
    <source>
        <dbReference type="Pfam" id="PF02470"/>
    </source>
</evidence>
<keyword evidence="6" id="KW-1185">Reference proteome</keyword>
<feature type="signal peptide" evidence="2">
    <location>
        <begin position="1"/>
        <end position="22"/>
    </location>
</feature>
<dbReference type="PANTHER" id="PTHR33371:SF4">
    <property type="entry name" value="INTERMEMBRANE PHOSPHOLIPID TRANSPORT SYSTEM BINDING PROTEIN MLAD"/>
    <property type="match status" value="1"/>
</dbReference>
<dbReference type="InterPro" id="IPR024516">
    <property type="entry name" value="Mce_C"/>
</dbReference>
<feature type="chain" id="PRO_5018752630" evidence="2">
    <location>
        <begin position="23"/>
        <end position="394"/>
    </location>
</feature>
<sequence>MNRRVMAMVLAAALLLTGGAWWAVALAERTSVTAYFSAAVGLFPGTDVRVLGMRVGSVTEVVPEGTRVRVEMRVEDGTPIPADAKAVAVAPSLVSDRYVQFTPAYEGGPVLEDGAVVPRERTATPLELDEINRNTDRTMRMLGPEGANRDGALSDFLDVQAANLGGNGAQLNDMLRQLGEATSTLAGSKEDLFATVDNLQLFHRTLADSDHEVRRFNAQLADTAGILAAERGELGAALRELGPALSETAAFIRDNRAVLQSNVDHLSAVTQVLVDQRAALEEVTDLAPLGMSNLANTYDDSARVTRTRGNINELTHPPIVLVCKLLREAPPQRPVPPVLADACKRVEPIVSGAVPLPSPADAVDSLRHGRAPDLPLPLVDALRDTGSPHPGGGR</sequence>
<dbReference type="RefSeq" id="WP_125092240.1">
    <property type="nucleotide sequence ID" value="NZ_RSAA01000020.1"/>
</dbReference>
<dbReference type="GO" id="GO:0005576">
    <property type="term" value="C:extracellular region"/>
    <property type="evidence" value="ECO:0007669"/>
    <property type="project" value="TreeGrafter"/>
</dbReference>
<proteinExistence type="predicted"/>
<dbReference type="Proteomes" id="UP000274515">
    <property type="component" value="Unassembled WGS sequence"/>
</dbReference>
<dbReference type="Pfam" id="PF11887">
    <property type="entry name" value="Mce4_CUP1"/>
    <property type="match status" value="1"/>
</dbReference>
<evidence type="ECO:0000313" key="6">
    <source>
        <dbReference type="Proteomes" id="UP000274515"/>
    </source>
</evidence>
<dbReference type="InterPro" id="IPR052336">
    <property type="entry name" value="MlaD_Phospholipid_Transporter"/>
</dbReference>
<keyword evidence="2" id="KW-0732">Signal</keyword>
<accession>A0A3R8QK38</accession>
<dbReference type="OrthoDB" id="4516955at2"/>
<dbReference type="Pfam" id="PF02470">
    <property type="entry name" value="MlaD"/>
    <property type="match status" value="1"/>
</dbReference>
<comment type="caution">
    <text evidence="5">The sequence shown here is derived from an EMBL/GenBank/DDBJ whole genome shotgun (WGS) entry which is preliminary data.</text>
</comment>
<evidence type="ECO:0000313" key="5">
    <source>
        <dbReference type="EMBL" id="RRO14172.1"/>
    </source>
</evidence>
<organism evidence="5 6">
    <name type="scientific">Saccharopolyspora rhizosphaerae</name>
    <dbReference type="NCBI Taxonomy" id="2492662"/>
    <lineage>
        <taxon>Bacteria</taxon>
        <taxon>Bacillati</taxon>
        <taxon>Actinomycetota</taxon>
        <taxon>Actinomycetes</taxon>
        <taxon>Pseudonocardiales</taxon>
        <taxon>Pseudonocardiaceae</taxon>
        <taxon>Saccharopolyspora</taxon>
    </lineage>
</organism>
<dbReference type="InterPro" id="IPR005693">
    <property type="entry name" value="Mce"/>
</dbReference>
<reference evidence="5 6" key="1">
    <citation type="submission" date="2018-11" db="EMBL/GenBank/DDBJ databases">
        <title>Saccharopolyspora rhizosphaerae sp. nov., an actinomycete isolated from rhizosphere soil in Thailand.</title>
        <authorList>
            <person name="Intra B."/>
            <person name="Euanorasetr J."/>
            <person name="Take A."/>
            <person name="Inahashi Y."/>
            <person name="Mori M."/>
            <person name="Panbangred W."/>
            <person name="Matsumoto A."/>
        </authorList>
    </citation>
    <scope>NUCLEOTIDE SEQUENCE [LARGE SCALE GENOMIC DNA]</scope>
    <source>
        <strain evidence="5 6">H219</strain>
    </source>
</reference>
<dbReference type="AlphaFoldDB" id="A0A3R8QK38"/>
<feature type="region of interest" description="Disordered" evidence="1">
    <location>
        <begin position="364"/>
        <end position="394"/>
    </location>
</feature>
<name>A0A3R8QK38_9PSEU</name>
<dbReference type="PANTHER" id="PTHR33371">
    <property type="entry name" value="INTERMEMBRANE PHOSPHOLIPID TRANSPORT SYSTEM BINDING PROTEIN MLAD-RELATED"/>
    <property type="match status" value="1"/>
</dbReference>